<comment type="caution">
    <text evidence="1">The sequence shown here is derived from an EMBL/GenBank/DDBJ whole genome shotgun (WGS) entry which is preliminary data.</text>
</comment>
<protein>
    <submittedName>
        <fullName evidence="1">Uncharacterized protein</fullName>
    </submittedName>
</protein>
<keyword evidence="2" id="KW-1185">Reference proteome</keyword>
<dbReference type="EMBL" id="SOAX01000001">
    <property type="protein sequence ID" value="TDT44415.1"/>
    <property type="molecule type" value="Genomic_DNA"/>
</dbReference>
<sequence>MPEIAFSQCHQTPHSLIGDDPYQLERFRTINGLGTYDKMRPGRVYTLDLDHPQASNIVAHLNALPLEKRKSLAQVTKEAGEETHALAASSRIILIVNPLL</sequence>
<dbReference type="AlphaFoldDB" id="A0A4R7K1H1"/>
<organism evidence="1 2">
    <name type="scientific">Halospina denitrificans</name>
    <dbReference type="NCBI Taxonomy" id="332522"/>
    <lineage>
        <taxon>Bacteria</taxon>
        <taxon>Pseudomonadati</taxon>
        <taxon>Pseudomonadota</taxon>
        <taxon>Gammaproteobacteria</taxon>
        <taxon>Halospina</taxon>
    </lineage>
</organism>
<gene>
    <name evidence="1" type="ORF">DES49_0517</name>
</gene>
<dbReference type="OrthoDB" id="5703212at2"/>
<evidence type="ECO:0000313" key="2">
    <source>
        <dbReference type="Proteomes" id="UP000295830"/>
    </source>
</evidence>
<dbReference type="Proteomes" id="UP000295830">
    <property type="component" value="Unassembled WGS sequence"/>
</dbReference>
<proteinExistence type="predicted"/>
<dbReference type="RefSeq" id="WP_133734799.1">
    <property type="nucleotide sequence ID" value="NZ_SOAX01000001.1"/>
</dbReference>
<name>A0A4R7K1H1_9GAMM</name>
<accession>A0A4R7K1H1</accession>
<reference evidence="1 2" key="1">
    <citation type="submission" date="2019-03" db="EMBL/GenBank/DDBJ databases">
        <title>Genomic Encyclopedia of Type Strains, Phase IV (KMG-IV): sequencing the most valuable type-strain genomes for metagenomic binning, comparative biology and taxonomic classification.</title>
        <authorList>
            <person name="Goeker M."/>
        </authorList>
    </citation>
    <scope>NUCLEOTIDE SEQUENCE [LARGE SCALE GENOMIC DNA]</scope>
    <source>
        <strain evidence="1 2">DSM 15505</strain>
    </source>
</reference>
<evidence type="ECO:0000313" key="1">
    <source>
        <dbReference type="EMBL" id="TDT44415.1"/>
    </source>
</evidence>